<sequence length="66" mass="7471">MLTLISYDERRLAMHSLNIITKENKSEIKLDEFIIENVMSYEVVSSANGLAELTLKLKVGSVKTEI</sequence>
<dbReference type="STRING" id="94869.SAMN04488529_101330"/>
<reference evidence="1 2" key="1">
    <citation type="submission" date="2016-10" db="EMBL/GenBank/DDBJ databases">
        <authorList>
            <person name="de Groot N.N."/>
        </authorList>
    </citation>
    <scope>NUCLEOTIDE SEQUENCE [LARGE SCALE GENOMIC DNA]</scope>
    <source>
        <strain evidence="1 2">DSM 12272</strain>
    </source>
</reference>
<dbReference type="EMBL" id="FNJM01000001">
    <property type="protein sequence ID" value="SDO75704.1"/>
    <property type="molecule type" value="Genomic_DNA"/>
</dbReference>
<name>A0A1H0M5N1_9CLOT</name>
<protein>
    <submittedName>
        <fullName evidence="1">Uncharacterized protein</fullName>
    </submittedName>
</protein>
<organism evidence="1 2">
    <name type="scientific">Clostridium gasigenes</name>
    <dbReference type="NCBI Taxonomy" id="94869"/>
    <lineage>
        <taxon>Bacteria</taxon>
        <taxon>Bacillati</taxon>
        <taxon>Bacillota</taxon>
        <taxon>Clostridia</taxon>
        <taxon>Eubacteriales</taxon>
        <taxon>Clostridiaceae</taxon>
        <taxon>Clostridium</taxon>
    </lineage>
</organism>
<dbReference type="AlphaFoldDB" id="A0A1H0M5N1"/>
<gene>
    <name evidence="1" type="ORF">SAMN04488529_101330</name>
</gene>
<proteinExistence type="predicted"/>
<dbReference type="Proteomes" id="UP000198597">
    <property type="component" value="Unassembled WGS sequence"/>
</dbReference>
<keyword evidence="2" id="KW-1185">Reference proteome</keyword>
<evidence type="ECO:0000313" key="2">
    <source>
        <dbReference type="Proteomes" id="UP000198597"/>
    </source>
</evidence>
<accession>A0A1H0M5N1</accession>
<evidence type="ECO:0000313" key="1">
    <source>
        <dbReference type="EMBL" id="SDO75704.1"/>
    </source>
</evidence>